<evidence type="ECO:0008006" key="3">
    <source>
        <dbReference type="Google" id="ProtNLM"/>
    </source>
</evidence>
<dbReference type="OrthoDB" id="7619938at2"/>
<organism evidence="1 2">
    <name type="scientific">Hyphomonas hirschiana VP5</name>
    <dbReference type="NCBI Taxonomy" id="1280951"/>
    <lineage>
        <taxon>Bacteria</taxon>
        <taxon>Pseudomonadati</taxon>
        <taxon>Pseudomonadota</taxon>
        <taxon>Alphaproteobacteria</taxon>
        <taxon>Hyphomonadales</taxon>
        <taxon>Hyphomonadaceae</taxon>
        <taxon>Hyphomonas</taxon>
    </lineage>
</organism>
<dbReference type="PROSITE" id="PS51257">
    <property type="entry name" value="PROKAR_LIPOPROTEIN"/>
    <property type="match status" value="1"/>
</dbReference>
<sequence>MKYAALTAALLGGMMTLTGCGQGKVEGKDISASSSAGDIGDAYVAELTRIADALETVDDEASARSAATEIRKAADGLKNMEEELGGEVSGMKAMQIFGNNYEDLANAQMRMMTALTTLQAEHPELMDIIGEETDRLGQ</sequence>
<gene>
    <name evidence="1" type="ORF">HHI_09767</name>
</gene>
<reference evidence="1 2" key="1">
    <citation type="submission" date="2013-04" db="EMBL/GenBank/DDBJ databases">
        <title>Hyphomonas hirschiana VP5 Genome Sequencing.</title>
        <authorList>
            <person name="Lai Q."/>
            <person name="Shao Z."/>
        </authorList>
    </citation>
    <scope>NUCLEOTIDE SEQUENCE [LARGE SCALE GENOMIC DNA]</scope>
    <source>
        <strain evidence="1 2">VP5</strain>
    </source>
</reference>
<comment type="caution">
    <text evidence="1">The sequence shown here is derived from an EMBL/GenBank/DDBJ whole genome shotgun (WGS) entry which is preliminary data.</text>
</comment>
<evidence type="ECO:0000313" key="2">
    <source>
        <dbReference type="Proteomes" id="UP000025061"/>
    </source>
</evidence>
<dbReference type="AlphaFoldDB" id="A0A059FSN0"/>
<proteinExistence type="predicted"/>
<keyword evidence="2" id="KW-1185">Reference proteome</keyword>
<accession>A0A059FSN0</accession>
<name>A0A059FSN0_9PROT</name>
<evidence type="ECO:0000313" key="1">
    <source>
        <dbReference type="EMBL" id="KCZ93674.1"/>
    </source>
</evidence>
<dbReference type="PATRIC" id="fig|1280951.3.peg.1971"/>
<protein>
    <recommendedName>
        <fullName evidence="3">Lipoprotein</fullName>
    </recommendedName>
</protein>
<dbReference type="RefSeq" id="WP_011647932.1">
    <property type="nucleotide sequence ID" value="NZ_ARYI01000007.1"/>
</dbReference>
<dbReference type="EMBL" id="ARYI01000007">
    <property type="protein sequence ID" value="KCZ93674.1"/>
    <property type="molecule type" value="Genomic_DNA"/>
</dbReference>
<dbReference type="Proteomes" id="UP000025061">
    <property type="component" value="Unassembled WGS sequence"/>
</dbReference>